<keyword evidence="1" id="KW-0472">Membrane</keyword>
<evidence type="ECO:0000313" key="2">
    <source>
        <dbReference type="EMBL" id="MEL0630027.1"/>
    </source>
</evidence>
<keyword evidence="1" id="KW-1133">Transmembrane helix</keyword>
<feature type="transmembrane region" description="Helical" evidence="1">
    <location>
        <begin position="284"/>
        <end position="302"/>
    </location>
</feature>
<feature type="transmembrane region" description="Helical" evidence="1">
    <location>
        <begin position="12"/>
        <end position="33"/>
    </location>
</feature>
<feature type="transmembrane region" description="Helical" evidence="1">
    <location>
        <begin position="64"/>
        <end position="84"/>
    </location>
</feature>
<evidence type="ECO:0008006" key="4">
    <source>
        <dbReference type="Google" id="ProtNLM"/>
    </source>
</evidence>
<keyword evidence="1" id="KW-0812">Transmembrane</keyword>
<keyword evidence="3" id="KW-1185">Reference proteome</keyword>
<protein>
    <recommendedName>
        <fullName evidence="4">Nucleoside recognition protein</fullName>
    </recommendedName>
</protein>
<dbReference type="Proteomes" id="UP001369082">
    <property type="component" value="Unassembled WGS sequence"/>
</dbReference>
<comment type="caution">
    <text evidence="2">The sequence shown here is derived from an EMBL/GenBank/DDBJ whole genome shotgun (WGS) entry which is preliminary data.</text>
</comment>
<proteinExistence type="predicted"/>
<feature type="transmembrane region" description="Helical" evidence="1">
    <location>
        <begin position="177"/>
        <end position="199"/>
    </location>
</feature>
<feature type="transmembrane region" description="Helical" evidence="1">
    <location>
        <begin position="220"/>
        <end position="241"/>
    </location>
</feature>
<accession>A0ABU9GRR5</accession>
<gene>
    <name evidence="2" type="ORF">V6256_10475</name>
</gene>
<name>A0ABU9GRR5_9GAMM</name>
<feature type="transmembrane region" description="Helical" evidence="1">
    <location>
        <begin position="120"/>
        <end position="142"/>
    </location>
</feature>
<evidence type="ECO:0000313" key="3">
    <source>
        <dbReference type="Proteomes" id="UP001369082"/>
    </source>
</evidence>
<dbReference type="RefSeq" id="WP_341598157.1">
    <property type="nucleotide sequence ID" value="NZ_JBAKAZ010000038.1"/>
</dbReference>
<reference evidence="2 3" key="1">
    <citation type="submission" date="2024-02" db="EMBL/GenBank/DDBJ databases">
        <title>Bacteria isolated from the canopy kelp, Nereocystis luetkeana.</title>
        <authorList>
            <person name="Pfister C.A."/>
            <person name="Younker I.T."/>
            <person name="Light S.H."/>
        </authorList>
    </citation>
    <scope>NUCLEOTIDE SEQUENCE [LARGE SCALE GENOMIC DNA]</scope>
    <source>
        <strain evidence="2 3">TI.1.05</strain>
    </source>
</reference>
<feature type="transmembrane region" description="Helical" evidence="1">
    <location>
        <begin position="253"/>
        <end position="277"/>
    </location>
</feature>
<dbReference type="EMBL" id="JBAKAZ010000038">
    <property type="protein sequence ID" value="MEL0630027.1"/>
    <property type="molecule type" value="Genomic_DNA"/>
</dbReference>
<sequence>MPALKSFFSSLLKDIIEVTFTLFKVMIPILILIKIVEELGGIVLLSELLGPLMQMVGLPDAMSLVWATTLLTNIYGGLIVLASIEHTLTIAQASILGSMILLAHALPIEATIAKKAGVNLWITLLFRVGGSILFAWILHLIYQQTDSLNQPAAMIWSSTIEQNQSYLQWGMEQIQNLFMVFVIISALLFTLKVLKLLGVEKLMAILLKPLLRLLGISQEATNITIIGVTLGLSFGGGLLINGAQKGDITPRDVFTAIMLLNLLHSLIEDTLLILLIGADFNTIFWGRIIFSVVVITILARVVNQLTPAFCKRYLYRSVVRTENP</sequence>
<evidence type="ECO:0000256" key="1">
    <source>
        <dbReference type="SAM" id="Phobius"/>
    </source>
</evidence>
<feature type="transmembrane region" description="Helical" evidence="1">
    <location>
        <begin position="90"/>
        <end position="108"/>
    </location>
</feature>
<organism evidence="2 3">
    <name type="scientific">Psychromonas aquatilis</name>
    <dbReference type="NCBI Taxonomy" id="2005072"/>
    <lineage>
        <taxon>Bacteria</taxon>
        <taxon>Pseudomonadati</taxon>
        <taxon>Pseudomonadota</taxon>
        <taxon>Gammaproteobacteria</taxon>
        <taxon>Alteromonadales</taxon>
        <taxon>Psychromonadaceae</taxon>
        <taxon>Psychromonas</taxon>
    </lineage>
</organism>
<feature type="transmembrane region" description="Helical" evidence="1">
    <location>
        <begin position="39"/>
        <end position="57"/>
    </location>
</feature>